<dbReference type="GO" id="GO:0008270">
    <property type="term" value="F:zinc ion binding"/>
    <property type="evidence" value="ECO:0007669"/>
    <property type="project" value="InterPro"/>
</dbReference>
<evidence type="ECO:0000313" key="7">
    <source>
        <dbReference type="EMBL" id="TXL65295.1"/>
    </source>
</evidence>
<dbReference type="AlphaFoldDB" id="A0A5C8NVP4"/>
<evidence type="ECO:0000256" key="2">
    <source>
        <dbReference type="ARBA" id="ARBA00007581"/>
    </source>
</evidence>
<dbReference type="Proteomes" id="UP000321548">
    <property type="component" value="Unassembled WGS sequence"/>
</dbReference>
<proteinExistence type="inferred from homology"/>
<reference evidence="7 8" key="1">
    <citation type="submission" date="2019-06" db="EMBL/GenBank/DDBJ databases">
        <title>Quisquiliibacterium sp. nov., isolated from a maize field.</title>
        <authorList>
            <person name="Lin S.-Y."/>
            <person name="Tsai C.-F."/>
            <person name="Young C.-C."/>
        </authorList>
    </citation>
    <scope>NUCLEOTIDE SEQUENCE [LARGE SCALE GENOMIC DNA]</scope>
    <source>
        <strain evidence="7 8">CC-CFT501</strain>
    </source>
</reference>
<dbReference type="SUPFAM" id="SSF53213">
    <property type="entry name" value="LigB-like"/>
    <property type="match status" value="1"/>
</dbReference>
<keyword evidence="3" id="KW-0479">Metal-binding</keyword>
<name>A0A5C8NVP4_9BURK</name>
<dbReference type="RefSeq" id="WP_147704490.1">
    <property type="nucleotide sequence ID" value="NZ_VDUY01000004.1"/>
</dbReference>
<dbReference type="EMBL" id="VDUY01000004">
    <property type="protein sequence ID" value="TXL65295.1"/>
    <property type="molecule type" value="Genomic_DNA"/>
</dbReference>
<keyword evidence="8" id="KW-1185">Reference proteome</keyword>
<dbReference type="Gene3D" id="3.40.830.10">
    <property type="entry name" value="LigB-like"/>
    <property type="match status" value="1"/>
</dbReference>
<evidence type="ECO:0000256" key="5">
    <source>
        <dbReference type="ARBA" id="ARBA00023002"/>
    </source>
</evidence>
<keyword evidence="4" id="KW-0862">Zinc</keyword>
<dbReference type="InterPro" id="IPR014436">
    <property type="entry name" value="Extradiol_dOase_DODA"/>
</dbReference>
<keyword evidence="7" id="KW-0223">Dioxygenase</keyword>
<evidence type="ECO:0000313" key="8">
    <source>
        <dbReference type="Proteomes" id="UP000321548"/>
    </source>
</evidence>
<dbReference type="CDD" id="cd07363">
    <property type="entry name" value="45_DOPA_Dioxygenase"/>
    <property type="match status" value="1"/>
</dbReference>
<comment type="cofactor">
    <cofactor evidence="1">
        <name>Zn(2+)</name>
        <dbReference type="ChEBI" id="CHEBI:29105"/>
    </cofactor>
</comment>
<comment type="similarity">
    <text evidence="2">Belongs to the DODA-type extradiol aromatic ring-opening dioxygenase family.</text>
</comment>
<dbReference type="GO" id="GO:0016702">
    <property type="term" value="F:oxidoreductase activity, acting on single donors with incorporation of molecular oxygen, incorporation of two atoms of oxygen"/>
    <property type="evidence" value="ECO:0007669"/>
    <property type="project" value="UniProtKB-ARBA"/>
</dbReference>
<dbReference type="Pfam" id="PF02900">
    <property type="entry name" value="LigB"/>
    <property type="match status" value="1"/>
</dbReference>
<evidence type="ECO:0000259" key="6">
    <source>
        <dbReference type="Pfam" id="PF02900"/>
    </source>
</evidence>
<protein>
    <submittedName>
        <fullName evidence="7">Dioxygenase</fullName>
    </submittedName>
</protein>
<dbReference type="GO" id="GO:0008198">
    <property type="term" value="F:ferrous iron binding"/>
    <property type="evidence" value="ECO:0007669"/>
    <property type="project" value="InterPro"/>
</dbReference>
<evidence type="ECO:0000256" key="1">
    <source>
        <dbReference type="ARBA" id="ARBA00001947"/>
    </source>
</evidence>
<dbReference type="InterPro" id="IPR004183">
    <property type="entry name" value="Xdiol_dOase_suB"/>
</dbReference>
<evidence type="ECO:0000256" key="3">
    <source>
        <dbReference type="ARBA" id="ARBA00022723"/>
    </source>
</evidence>
<gene>
    <name evidence="7" type="ORF">FHP08_10880</name>
</gene>
<dbReference type="OrthoDB" id="9790889at2"/>
<organism evidence="7 8">
    <name type="scientific">Zeimonas arvi</name>
    <dbReference type="NCBI Taxonomy" id="2498847"/>
    <lineage>
        <taxon>Bacteria</taxon>
        <taxon>Pseudomonadati</taxon>
        <taxon>Pseudomonadota</taxon>
        <taxon>Betaproteobacteria</taxon>
        <taxon>Burkholderiales</taxon>
        <taxon>Burkholderiaceae</taxon>
        <taxon>Zeimonas</taxon>
    </lineage>
</organism>
<sequence length="264" mass="28545">MTAPTLAPVLFVSHGAPTFALEPGPLGAKLGEIGRDLDGLRAVLVVSPHWQTRGLEVMTTERPATIHDFGGFPPALYRLAYPVPGAPEAAAETAGLLREAGWRPTENDQRGLDHGAWVPLMHLLPDAGVPVFQLSLPHTLDAARALELGRALAPLRERDIAILGSGSMTHNLHEFRGAASRPEPYVARFTEWVREAVLRHDSASLVDYRSLAPEAARAHPTEEHFLPLLVAMGASGEGEPPRLLDDEVRYGMLSMESYAWGLAA</sequence>
<dbReference type="PANTHER" id="PTHR30096">
    <property type="entry name" value="4,5-DOPA DIOXYGENASE EXTRADIOL-LIKE PROTEIN"/>
    <property type="match status" value="1"/>
</dbReference>
<feature type="domain" description="Extradiol ring-cleavage dioxygenase class III enzyme subunit B" evidence="6">
    <location>
        <begin position="41"/>
        <end position="240"/>
    </location>
</feature>
<evidence type="ECO:0000256" key="4">
    <source>
        <dbReference type="ARBA" id="ARBA00022833"/>
    </source>
</evidence>
<dbReference type="PANTHER" id="PTHR30096:SF0">
    <property type="entry name" value="4,5-DOPA DIOXYGENASE EXTRADIOL-LIKE PROTEIN"/>
    <property type="match status" value="1"/>
</dbReference>
<comment type="caution">
    <text evidence="7">The sequence shown here is derived from an EMBL/GenBank/DDBJ whole genome shotgun (WGS) entry which is preliminary data.</text>
</comment>
<dbReference type="PIRSF" id="PIRSF006157">
    <property type="entry name" value="Doxgns_DODA"/>
    <property type="match status" value="1"/>
</dbReference>
<keyword evidence="5" id="KW-0560">Oxidoreductase</keyword>
<accession>A0A5C8NVP4</accession>